<comment type="caution">
    <text evidence="7">The sequence shown here is derived from an EMBL/GenBank/DDBJ whole genome shotgun (WGS) entry which is preliminary data.</text>
</comment>
<evidence type="ECO:0000256" key="4">
    <source>
        <dbReference type="ARBA" id="ARBA00022840"/>
    </source>
</evidence>
<evidence type="ECO:0000256" key="2">
    <source>
        <dbReference type="ARBA" id="ARBA00022448"/>
    </source>
</evidence>
<dbReference type="SUPFAM" id="SSF52540">
    <property type="entry name" value="P-loop containing nucleoside triphosphate hydrolases"/>
    <property type="match status" value="1"/>
</dbReference>
<dbReference type="InterPro" id="IPR003593">
    <property type="entry name" value="AAA+_ATPase"/>
</dbReference>
<organism evidence="7 8">
    <name type="scientific">Dactylosporangium darangshiense</name>
    <dbReference type="NCBI Taxonomy" id="579108"/>
    <lineage>
        <taxon>Bacteria</taxon>
        <taxon>Bacillati</taxon>
        <taxon>Actinomycetota</taxon>
        <taxon>Actinomycetes</taxon>
        <taxon>Micromonosporales</taxon>
        <taxon>Micromonosporaceae</taxon>
        <taxon>Dactylosporangium</taxon>
    </lineage>
</organism>
<keyword evidence="5" id="KW-0029">Amino-acid transport</keyword>
<dbReference type="GO" id="GO:0005524">
    <property type="term" value="F:ATP binding"/>
    <property type="evidence" value="ECO:0007669"/>
    <property type="project" value="UniProtKB-KW"/>
</dbReference>
<dbReference type="InterPro" id="IPR052156">
    <property type="entry name" value="BCAA_Transport_ATP-bd_LivF"/>
</dbReference>
<feature type="domain" description="ABC transporter" evidence="6">
    <location>
        <begin position="4"/>
        <end position="236"/>
    </location>
</feature>
<evidence type="ECO:0000313" key="8">
    <source>
        <dbReference type="Proteomes" id="UP001500620"/>
    </source>
</evidence>
<keyword evidence="4 7" id="KW-0067">ATP-binding</keyword>
<proteinExistence type="inferred from homology"/>
<dbReference type="PROSITE" id="PS50893">
    <property type="entry name" value="ABC_TRANSPORTER_2"/>
    <property type="match status" value="1"/>
</dbReference>
<dbReference type="Proteomes" id="UP001500620">
    <property type="component" value="Unassembled WGS sequence"/>
</dbReference>
<keyword evidence="2" id="KW-0813">Transport</keyword>
<dbReference type="InterPro" id="IPR027417">
    <property type="entry name" value="P-loop_NTPase"/>
</dbReference>
<evidence type="ECO:0000256" key="1">
    <source>
        <dbReference type="ARBA" id="ARBA00005417"/>
    </source>
</evidence>
<evidence type="ECO:0000259" key="6">
    <source>
        <dbReference type="PROSITE" id="PS50893"/>
    </source>
</evidence>
<keyword evidence="8" id="KW-1185">Reference proteome</keyword>
<reference evidence="8" key="1">
    <citation type="journal article" date="2019" name="Int. J. Syst. Evol. Microbiol.">
        <title>The Global Catalogue of Microorganisms (GCM) 10K type strain sequencing project: providing services to taxonomists for standard genome sequencing and annotation.</title>
        <authorList>
            <consortium name="The Broad Institute Genomics Platform"/>
            <consortium name="The Broad Institute Genome Sequencing Center for Infectious Disease"/>
            <person name="Wu L."/>
            <person name="Ma J."/>
        </authorList>
    </citation>
    <scope>NUCLEOTIDE SEQUENCE [LARGE SCALE GENOMIC DNA]</scope>
    <source>
        <strain evidence="8">JCM 17441</strain>
    </source>
</reference>
<dbReference type="Pfam" id="PF00005">
    <property type="entry name" value="ABC_tran"/>
    <property type="match status" value="1"/>
</dbReference>
<dbReference type="InterPro" id="IPR003439">
    <property type="entry name" value="ABC_transporter-like_ATP-bd"/>
</dbReference>
<evidence type="ECO:0000256" key="5">
    <source>
        <dbReference type="ARBA" id="ARBA00022970"/>
    </source>
</evidence>
<dbReference type="PROSITE" id="PS00211">
    <property type="entry name" value="ABC_TRANSPORTER_1"/>
    <property type="match status" value="1"/>
</dbReference>
<dbReference type="RefSeq" id="WP_345138066.1">
    <property type="nucleotide sequence ID" value="NZ_BAABAT010000044.1"/>
</dbReference>
<keyword evidence="3" id="KW-0547">Nucleotide-binding</keyword>
<dbReference type="SMART" id="SM00382">
    <property type="entry name" value="AAA"/>
    <property type="match status" value="1"/>
</dbReference>
<comment type="similarity">
    <text evidence="1">Belongs to the ABC transporter superfamily.</text>
</comment>
<dbReference type="InterPro" id="IPR017871">
    <property type="entry name" value="ABC_transporter-like_CS"/>
</dbReference>
<dbReference type="Gene3D" id="3.40.50.300">
    <property type="entry name" value="P-loop containing nucleotide triphosphate hydrolases"/>
    <property type="match status" value="1"/>
</dbReference>
<name>A0ABP8DPH9_9ACTN</name>
<evidence type="ECO:0000313" key="7">
    <source>
        <dbReference type="EMBL" id="GAA4261161.1"/>
    </source>
</evidence>
<dbReference type="CDD" id="cd03224">
    <property type="entry name" value="ABC_TM1139_LivF_branched"/>
    <property type="match status" value="1"/>
</dbReference>
<dbReference type="PANTHER" id="PTHR43820:SF4">
    <property type="entry name" value="HIGH-AFFINITY BRANCHED-CHAIN AMINO ACID TRANSPORT ATP-BINDING PROTEIN LIVF"/>
    <property type="match status" value="1"/>
</dbReference>
<sequence length="236" mass="24662">MSLLQVEGLVAGYGPAQVLHGVDLTVGEGEVVVVLGANGAGKTTLMRAIAGLLTSRGTIAFAGHRLGNRRAELVVRAGISLVPQGRGTFTALTVLENLRVGAAVRTDRDGVAADIEHWFGVFPVLRDRAKQVAGTLSGGEQQMLAVARALMSRPRLLLCDEISLGLAPKIVAGLFEVLGRINAESGTALLLVEQNAELALALAGRAYLLEVGRVAGQGAAGEFRDNDAVRRAYLGY</sequence>
<protein>
    <submittedName>
        <fullName evidence="7">ABC transporter ATP-binding protein</fullName>
    </submittedName>
</protein>
<gene>
    <name evidence="7" type="ORF">GCM10022255_092720</name>
</gene>
<evidence type="ECO:0000256" key="3">
    <source>
        <dbReference type="ARBA" id="ARBA00022741"/>
    </source>
</evidence>
<dbReference type="EMBL" id="BAABAT010000044">
    <property type="protein sequence ID" value="GAA4261161.1"/>
    <property type="molecule type" value="Genomic_DNA"/>
</dbReference>
<accession>A0ABP8DPH9</accession>
<dbReference type="PANTHER" id="PTHR43820">
    <property type="entry name" value="HIGH-AFFINITY BRANCHED-CHAIN AMINO ACID TRANSPORT ATP-BINDING PROTEIN LIVF"/>
    <property type="match status" value="1"/>
</dbReference>